<feature type="domain" description="Maltokinase N-terminal cap" evidence="16">
    <location>
        <begin position="16"/>
        <end position="107"/>
    </location>
</feature>
<sequence length="480" mass="52812">MTPSISEVEPDVFVRYLERTRWFAGKGRPFSVAGVRRIGQLPGSGDGLWVVIDLVEVAYEDGPGGSEIYQVPLALYTEPETRLDHAFLGWWEEPEFGWVHAYDALHDRDAMGLWLRAFAAAADEAGGNRTELDSGLAFHRLPGHELDLDTHSALFSGEQSNSSVAFGEDSLMKVFRKITPGVNPDIQVHEVLTAAGSDHIAALYGWLDWVDADADEGRGTTMQLAMLQQFLRTASDGWDLAVTSARNLFAEADLHAHEAGGDFAGESARLGEALREVHAVLAEHFPTERRGPEAATALADAMTTRLDAALDVVPDLAPYADALRATYDRVRALPGLTVQQVHGDLHLGQTLRTSLGWKIVDFEGEPAKPLAERLLPDSPWRDVAGMLRSFDYVPRVVERSFAQDDAEGAPQRAYRADEWAHRNANHFLVAYAGGEVSDEQRVLLDAYVADKVVYETVYETRNRPAWVDIPLAAVARMGDA</sequence>
<keyword evidence="12" id="KW-0119">Carbohydrate metabolism</keyword>
<evidence type="ECO:0000313" key="17">
    <source>
        <dbReference type="EMBL" id="GAA4759622.1"/>
    </source>
</evidence>
<evidence type="ECO:0000256" key="13">
    <source>
        <dbReference type="ARBA" id="ARBA00031251"/>
    </source>
</evidence>
<dbReference type="Proteomes" id="UP001499882">
    <property type="component" value="Unassembled WGS sequence"/>
</dbReference>
<evidence type="ECO:0000259" key="16">
    <source>
        <dbReference type="Pfam" id="PF18085"/>
    </source>
</evidence>
<dbReference type="SUPFAM" id="SSF56112">
    <property type="entry name" value="Protein kinase-like (PK-like)"/>
    <property type="match status" value="1"/>
</dbReference>
<name>A0ABP8ZM19_9ACTN</name>
<comment type="subunit">
    <text evidence="3">Monomer.</text>
</comment>
<dbReference type="InterPro" id="IPR002575">
    <property type="entry name" value="Aminoglycoside_PTrfase"/>
</dbReference>
<evidence type="ECO:0000256" key="3">
    <source>
        <dbReference type="ARBA" id="ARBA00011245"/>
    </source>
</evidence>
<evidence type="ECO:0000256" key="5">
    <source>
        <dbReference type="ARBA" id="ARBA00013882"/>
    </source>
</evidence>
<keyword evidence="18" id="KW-1185">Reference proteome</keyword>
<comment type="pathway">
    <text evidence="1">Glycan biosynthesis; glycogen biosynthesis.</text>
</comment>
<reference evidence="18" key="1">
    <citation type="journal article" date="2019" name="Int. J. Syst. Evol. Microbiol.">
        <title>The Global Catalogue of Microorganisms (GCM) 10K type strain sequencing project: providing services to taxonomists for standard genome sequencing and annotation.</title>
        <authorList>
            <consortium name="The Broad Institute Genomics Platform"/>
            <consortium name="The Broad Institute Genome Sequencing Center for Infectious Disease"/>
            <person name="Wu L."/>
            <person name="Ma J."/>
        </authorList>
    </citation>
    <scope>NUCLEOTIDE SEQUENCE [LARGE SCALE GENOMIC DNA]</scope>
    <source>
        <strain evidence="18">JCM 18532</strain>
    </source>
</reference>
<feature type="domain" description="Aminoglycoside phosphotransferase" evidence="15">
    <location>
        <begin position="268"/>
        <end position="405"/>
    </location>
</feature>
<dbReference type="EMBL" id="BAABKN010000037">
    <property type="protein sequence ID" value="GAA4759622.1"/>
    <property type="molecule type" value="Genomic_DNA"/>
</dbReference>
<organism evidence="17 18">
    <name type="scientific">Nocardioides endophyticus</name>
    <dbReference type="NCBI Taxonomy" id="1353775"/>
    <lineage>
        <taxon>Bacteria</taxon>
        <taxon>Bacillati</taxon>
        <taxon>Actinomycetota</taxon>
        <taxon>Actinomycetes</taxon>
        <taxon>Propionibacteriales</taxon>
        <taxon>Nocardioidaceae</taxon>
        <taxon>Nocardioides</taxon>
    </lineage>
</organism>
<evidence type="ECO:0000256" key="6">
    <source>
        <dbReference type="ARBA" id="ARBA00022600"/>
    </source>
</evidence>
<evidence type="ECO:0000256" key="9">
    <source>
        <dbReference type="ARBA" id="ARBA00022777"/>
    </source>
</evidence>
<comment type="catalytic activity">
    <reaction evidence="14">
        <text>D-maltose + ATP = alpha-maltose 1-phosphate + ADP + H(+)</text>
        <dbReference type="Rhea" id="RHEA:31915"/>
        <dbReference type="ChEBI" id="CHEBI:15378"/>
        <dbReference type="ChEBI" id="CHEBI:17306"/>
        <dbReference type="ChEBI" id="CHEBI:30616"/>
        <dbReference type="ChEBI" id="CHEBI:63576"/>
        <dbReference type="ChEBI" id="CHEBI:456216"/>
        <dbReference type="EC" id="2.7.1.175"/>
    </reaction>
</comment>
<evidence type="ECO:0000256" key="12">
    <source>
        <dbReference type="ARBA" id="ARBA00023277"/>
    </source>
</evidence>
<dbReference type="InterPro" id="IPR011009">
    <property type="entry name" value="Kinase-like_dom_sf"/>
</dbReference>
<dbReference type="EC" id="2.7.1.175" evidence="4"/>
<evidence type="ECO:0000256" key="10">
    <source>
        <dbReference type="ARBA" id="ARBA00022840"/>
    </source>
</evidence>
<evidence type="ECO:0000256" key="14">
    <source>
        <dbReference type="ARBA" id="ARBA00049067"/>
    </source>
</evidence>
<evidence type="ECO:0000313" key="18">
    <source>
        <dbReference type="Proteomes" id="UP001499882"/>
    </source>
</evidence>
<dbReference type="Gene3D" id="3.90.1200.10">
    <property type="match status" value="1"/>
</dbReference>
<keyword evidence="8" id="KW-0547">Nucleotide-binding</keyword>
<accession>A0ABP8ZM19</accession>
<protein>
    <recommendedName>
        <fullName evidence="5">Maltokinase</fullName>
        <ecNumber evidence="4">2.7.1.175</ecNumber>
    </recommendedName>
    <alternativeName>
        <fullName evidence="13">Maltose-1-phosphate synthase</fullName>
    </alternativeName>
</protein>
<evidence type="ECO:0000256" key="7">
    <source>
        <dbReference type="ARBA" id="ARBA00022679"/>
    </source>
</evidence>
<evidence type="ECO:0000256" key="4">
    <source>
        <dbReference type="ARBA" id="ARBA00011962"/>
    </source>
</evidence>
<dbReference type="RefSeq" id="WP_345530088.1">
    <property type="nucleotide sequence ID" value="NZ_BAABKN010000037.1"/>
</dbReference>
<keyword evidence="7" id="KW-0808">Transferase</keyword>
<evidence type="ECO:0000256" key="11">
    <source>
        <dbReference type="ARBA" id="ARBA00023056"/>
    </source>
</evidence>
<keyword evidence="6" id="KW-0321">Glycogen metabolism</keyword>
<evidence type="ECO:0000256" key="8">
    <source>
        <dbReference type="ARBA" id="ARBA00022741"/>
    </source>
</evidence>
<evidence type="ECO:0000256" key="2">
    <source>
        <dbReference type="ARBA" id="ARBA00006219"/>
    </source>
</evidence>
<evidence type="ECO:0000256" key="1">
    <source>
        <dbReference type="ARBA" id="ARBA00004964"/>
    </source>
</evidence>
<dbReference type="InterPro" id="IPR040999">
    <property type="entry name" value="Mak_N_cap"/>
</dbReference>
<comment type="caution">
    <text evidence="17">The sequence shown here is derived from an EMBL/GenBank/DDBJ whole genome shotgun (WGS) entry which is preliminary data.</text>
</comment>
<keyword evidence="10" id="KW-0067">ATP-binding</keyword>
<gene>
    <name evidence="17" type="ORF">GCM10023350_52290</name>
</gene>
<keyword evidence="11" id="KW-0320">Glycogen biosynthesis</keyword>
<proteinExistence type="inferred from homology"/>
<dbReference type="Pfam" id="PF18085">
    <property type="entry name" value="Mak_N_cap"/>
    <property type="match status" value="1"/>
</dbReference>
<comment type="similarity">
    <text evidence="2">Belongs to the aminoglycoside phosphotransferase family.</text>
</comment>
<evidence type="ECO:0000259" key="15">
    <source>
        <dbReference type="Pfam" id="PF01636"/>
    </source>
</evidence>
<dbReference type="Pfam" id="PF01636">
    <property type="entry name" value="APH"/>
    <property type="match status" value="1"/>
</dbReference>
<keyword evidence="9" id="KW-0418">Kinase</keyword>